<dbReference type="Pfam" id="PF03547">
    <property type="entry name" value="Mem_trans"/>
    <property type="match status" value="2"/>
</dbReference>
<evidence type="ECO:0000256" key="2">
    <source>
        <dbReference type="ARBA" id="ARBA00022448"/>
    </source>
</evidence>
<feature type="transmembrane region" description="Helical" evidence="7">
    <location>
        <begin position="165"/>
        <end position="182"/>
    </location>
</feature>
<evidence type="ECO:0000256" key="6">
    <source>
        <dbReference type="ARBA" id="ARBA00023136"/>
    </source>
</evidence>
<evidence type="ECO:0000256" key="3">
    <source>
        <dbReference type="ARBA" id="ARBA00022475"/>
    </source>
</evidence>
<evidence type="ECO:0000256" key="4">
    <source>
        <dbReference type="ARBA" id="ARBA00022692"/>
    </source>
</evidence>
<dbReference type="AlphaFoldDB" id="A0A0K2AX97"/>
<feature type="transmembrane region" description="Helical" evidence="7">
    <location>
        <begin position="36"/>
        <end position="55"/>
    </location>
</feature>
<reference evidence="9" key="1">
    <citation type="journal article" date="2015" name="J. Biotechnol.">
        <title>Complete genome sequence of Streptomyces ambofaciens ATCC 23877, the spiramycin producer.</title>
        <authorList>
            <person name="Thibessard A."/>
            <person name="Haas D."/>
            <person name="Gerbaud C."/>
            <person name="Aigle B."/>
            <person name="Lautru S."/>
            <person name="Pernodet J.L."/>
            <person name="Leblond P."/>
        </authorList>
    </citation>
    <scope>NUCLEOTIDE SEQUENCE [LARGE SCALE GENOMIC DNA]</scope>
    <source>
        <strain evidence="9">ATCC 23877 / 3486 / DSM 40053 / JCM 4204 / NBRC 12836 / NRRL B-2516</strain>
    </source>
</reference>
<keyword evidence="5 7" id="KW-1133">Transmembrane helix</keyword>
<proteinExistence type="predicted"/>
<dbReference type="STRING" id="1889.SAM40697_4240"/>
<evidence type="ECO:0000313" key="9">
    <source>
        <dbReference type="Proteomes" id="UP000061018"/>
    </source>
</evidence>
<sequence length="308" mass="31224">MAVQGVLTGFAVIAVVIAVGYVLGVRGHLGPQGREVLTKLAFHVASPALLFTTLATADLSVVFSSRLLVTALSTVAVAGVFVAVGVARGWGVGRTTIGALCSGYVNSGNLGIPIAVYVLGDASLVAPVLLFQLVLVTPVAVTILDLAGGDGQAPLWRRLLTPLRNPIALGSLAGVAVAASGLRVPDAVMDPLTLIGNMSVPAVLLAFGIGLCGSTMPLRGVERRPVLLAVALKTLGQPAVAWALASGVFGLRGAQLLDVVVTSALPAAQNLYTYASTYRVGERLARDAILVSTVVSVPVLVAVATVLG</sequence>
<evidence type="ECO:0000256" key="5">
    <source>
        <dbReference type="ARBA" id="ARBA00022989"/>
    </source>
</evidence>
<evidence type="ECO:0000313" key="8">
    <source>
        <dbReference type="EMBL" id="AKZ57760.1"/>
    </source>
</evidence>
<protein>
    <submittedName>
        <fullName evidence="8">Transport integral membrane protein</fullName>
    </submittedName>
</protein>
<feature type="transmembrane region" description="Helical" evidence="7">
    <location>
        <begin position="99"/>
        <end position="118"/>
    </location>
</feature>
<feature type="transmembrane region" description="Helical" evidence="7">
    <location>
        <begin position="67"/>
        <end position="87"/>
    </location>
</feature>
<dbReference type="GO" id="GO:0016020">
    <property type="term" value="C:membrane"/>
    <property type="evidence" value="ECO:0007669"/>
    <property type="project" value="UniProtKB-SubCell"/>
</dbReference>
<dbReference type="PANTHER" id="PTHR36838:SF1">
    <property type="entry name" value="SLR1864 PROTEIN"/>
    <property type="match status" value="1"/>
</dbReference>
<gene>
    <name evidence="8" type="ORF">SAM23877_4715</name>
</gene>
<organism evidence="8 9">
    <name type="scientific">Streptomyces ambofaciens (strain ATCC 23877 / 3486 / DSM 40053 / JCM 4204 / NBRC 12836 / NRRL B-2516)</name>
    <dbReference type="NCBI Taxonomy" id="278992"/>
    <lineage>
        <taxon>Bacteria</taxon>
        <taxon>Bacillati</taxon>
        <taxon>Actinomycetota</taxon>
        <taxon>Actinomycetes</taxon>
        <taxon>Kitasatosporales</taxon>
        <taxon>Streptomycetaceae</taxon>
        <taxon>Streptomyces</taxon>
    </lineage>
</organism>
<dbReference type="Proteomes" id="UP000061018">
    <property type="component" value="Chromosome"/>
</dbReference>
<dbReference type="EMBL" id="CP012382">
    <property type="protein sequence ID" value="AKZ57760.1"/>
    <property type="molecule type" value="Genomic_DNA"/>
</dbReference>
<keyword evidence="3" id="KW-1003">Cell membrane</keyword>
<dbReference type="InterPro" id="IPR004776">
    <property type="entry name" value="Mem_transp_PIN-like"/>
</dbReference>
<keyword evidence="2" id="KW-0813">Transport</keyword>
<dbReference type="PANTHER" id="PTHR36838">
    <property type="entry name" value="AUXIN EFFLUX CARRIER FAMILY PROTEIN"/>
    <property type="match status" value="1"/>
</dbReference>
<feature type="transmembrane region" description="Helical" evidence="7">
    <location>
        <begin position="194"/>
        <end position="214"/>
    </location>
</feature>
<keyword evidence="4 7" id="KW-0812">Transmembrane</keyword>
<keyword evidence="6 7" id="KW-0472">Membrane</keyword>
<feature type="transmembrane region" description="Helical" evidence="7">
    <location>
        <begin position="6"/>
        <end position="24"/>
    </location>
</feature>
<comment type="subcellular location">
    <subcellularLocation>
        <location evidence="1">Membrane</location>
        <topology evidence="1">Multi-pass membrane protein</topology>
    </subcellularLocation>
</comment>
<feature type="transmembrane region" description="Helical" evidence="7">
    <location>
        <begin position="288"/>
        <end position="307"/>
    </location>
</feature>
<dbReference type="KEGG" id="samb:SAM23877_4715"/>
<evidence type="ECO:0000256" key="1">
    <source>
        <dbReference type="ARBA" id="ARBA00004141"/>
    </source>
</evidence>
<feature type="transmembrane region" description="Helical" evidence="7">
    <location>
        <begin position="124"/>
        <end position="144"/>
    </location>
</feature>
<name>A0A0K2AX97_STRA7</name>
<dbReference type="GO" id="GO:0055085">
    <property type="term" value="P:transmembrane transport"/>
    <property type="evidence" value="ECO:0007669"/>
    <property type="project" value="InterPro"/>
</dbReference>
<accession>A0A0K2AX97</accession>
<evidence type="ECO:0000256" key="7">
    <source>
        <dbReference type="SAM" id="Phobius"/>
    </source>
</evidence>